<dbReference type="OrthoDB" id="122912at2"/>
<evidence type="ECO:0000313" key="2">
    <source>
        <dbReference type="Proteomes" id="UP000187059"/>
    </source>
</evidence>
<accession>A0A1P8V0Y0</accession>
<keyword evidence="1" id="KW-0614">Plasmid</keyword>
<dbReference type="Gene3D" id="1.20.1290.10">
    <property type="entry name" value="AhpD-like"/>
    <property type="match status" value="1"/>
</dbReference>
<evidence type="ECO:0000313" key="1">
    <source>
        <dbReference type="EMBL" id="APZ55310.1"/>
    </source>
</evidence>
<sequence>MPFLKSLPENAGPPNVFKQYKEIYGPFSEMSQALMNGRSPLSPAERELILAYAAGVSGNGFVFTGHSEVAYAWGYERGLLDRLVEDVDSAPVEEKLKPLLHFVRKLMLSPTEMAQADADAVFAAGWDEAALHSAIAVAGRAAFMHRLVAGCGFEPLDPEVAARHAKKRVEKGYVNLYSAFRKTEG</sequence>
<organism evidence="1 2">
    <name type="scientific">Salipiger abyssi</name>
    <dbReference type="NCBI Taxonomy" id="1250539"/>
    <lineage>
        <taxon>Bacteria</taxon>
        <taxon>Pseudomonadati</taxon>
        <taxon>Pseudomonadota</taxon>
        <taxon>Alphaproteobacteria</taxon>
        <taxon>Rhodobacterales</taxon>
        <taxon>Roseobacteraceae</taxon>
        <taxon>Salipiger</taxon>
    </lineage>
</organism>
<dbReference type="AlphaFoldDB" id="A0A1P8V0Y0"/>
<geneLocation type="plasmid" evidence="2">
    <name>ppaby4</name>
</geneLocation>
<dbReference type="InterPro" id="IPR029032">
    <property type="entry name" value="AhpD-like"/>
</dbReference>
<evidence type="ECO:0008006" key="3">
    <source>
        <dbReference type="Google" id="ProtNLM"/>
    </source>
</evidence>
<dbReference type="RefSeq" id="WP_076706243.1">
    <property type="nucleotide sequence ID" value="NZ_CP015095.1"/>
</dbReference>
<dbReference type="SUPFAM" id="SSF69118">
    <property type="entry name" value="AhpD-like"/>
    <property type="match status" value="1"/>
</dbReference>
<keyword evidence="2" id="KW-1185">Reference proteome</keyword>
<reference evidence="1 2" key="1">
    <citation type="submission" date="2016-04" db="EMBL/GenBank/DDBJ databases">
        <title>Deep-sea bacteria in the southern Pacific.</title>
        <authorList>
            <person name="Tang K."/>
        </authorList>
    </citation>
    <scope>NUCLEOTIDE SEQUENCE [LARGE SCALE GENOMIC DNA]</scope>
    <source>
        <strain evidence="1 2">JLT2014</strain>
        <plasmid evidence="2">ppaby4</plasmid>
    </source>
</reference>
<protein>
    <recommendedName>
        <fullName evidence="3">Peroxidase</fullName>
    </recommendedName>
</protein>
<proteinExistence type="predicted"/>
<dbReference type="KEGG" id="paby:Ga0080574_TMP5028"/>
<dbReference type="Proteomes" id="UP000187059">
    <property type="component" value="Plasmid pPABY4"/>
</dbReference>
<name>A0A1P8V0Y0_9RHOB</name>
<gene>
    <name evidence="1" type="ORF">Ga0080574_TMP5028</name>
</gene>
<dbReference type="EMBL" id="CP015095">
    <property type="protein sequence ID" value="APZ55310.1"/>
    <property type="molecule type" value="Genomic_DNA"/>
</dbReference>